<organism evidence="4 5">
    <name type="scientific">Lentilactobacillus kisonensis DSM 19906 = JCM 15041</name>
    <dbReference type="NCBI Taxonomy" id="1423766"/>
    <lineage>
        <taxon>Bacteria</taxon>
        <taxon>Bacillati</taxon>
        <taxon>Bacillota</taxon>
        <taxon>Bacilli</taxon>
        <taxon>Lactobacillales</taxon>
        <taxon>Lactobacillaceae</taxon>
        <taxon>Lentilactobacillus</taxon>
    </lineage>
</organism>
<dbReference type="PANTHER" id="PTHR43540">
    <property type="entry name" value="PEROXYUREIDOACRYLATE/UREIDOACRYLATE AMIDOHYDROLASE-RELATED"/>
    <property type="match status" value="1"/>
</dbReference>
<evidence type="ECO:0000313" key="5">
    <source>
        <dbReference type="Proteomes" id="UP000051439"/>
    </source>
</evidence>
<keyword evidence="5" id="KW-1185">Reference proteome</keyword>
<dbReference type="PANTHER" id="PTHR43540:SF14">
    <property type="entry name" value="ISOCHORISMATASE"/>
    <property type="match status" value="1"/>
</dbReference>
<reference evidence="4 5" key="1">
    <citation type="journal article" date="2015" name="Genome Announc.">
        <title>Expanding the biotechnology potential of lactobacilli through comparative genomics of 213 strains and associated genera.</title>
        <authorList>
            <person name="Sun Z."/>
            <person name="Harris H.M."/>
            <person name="McCann A."/>
            <person name="Guo C."/>
            <person name="Argimon S."/>
            <person name="Zhang W."/>
            <person name="Yang X."/>
            <person name="Jeffery I.B."/>
            <person name="Cooney J.C."/>
            <person name="Kagawa T.F."/>
            <person name="Liu W."/>
            <person name="Song Y."/>
            <person name="Salvetti E."/>
            <person name="Wrobel A."/>
            <person name="Rasinkangas P."/>
            <person name="Parkhill J."/>
            <person name="Rea M.C."/>
            <person name="O'Sullivan O."/>
            <person name="Ritari J."/>
            <person name="Douillard F.P."/>
            <person name="Paul Ross R."/>
            <person name="Yang R."/>
            <person name="Briner A.E."/>
            <person name="Felis G.E."/>
            <person name="de Vos W.M."/>
            <person name="Barrangou R."/>
            <person name="Klaenhammer T.R."/>
            <person name="Caufield P.W."/>
            <person name="Cui Y."/>
            <person name="Zhang H."/>
            <person name="O'Toole P.W."/>
        </authorList>
    </citation>
    <scope>NUCLEOTIDE SEQUENCE [LARGE SCALE GENOMIC DNA]</scope>
    <source>
        <strain evidence="4 5">DSM 19906</strain>
    </source>
</reference>
<gene>
    <name evidence="4" type="ORF">FC98_GL002745</name>
</gene>
<evidence type="ECO:0000259" key="3">
    <source>
        <dbReference type="Pfam" id="PF00857"/>
    </source>
</evidence>
<accession>A0A0R1NNY8</accession>
<dbReference type="PATRIC" id="fig|1423766.4.peg.2875"/>
<evidence type="ECO:0000313" key="4">
    <source>
        <dbReference type="EMBL" id="KRL22128.1"/>
    </source>
</evidence>
<dbReference type="InterPro" id="IPR036380">
    <property type="entry name" value="Isochorismatase-like_sf"/>
</dbReference>
<comment type="caution">
    <text evidence="4">The sequence shown here is derived from an EMBL/GenBank/DDBJ whole genome shotgun (WGS) entry which is preliminary data.</text>
</comment>
<evidence type="ECO:0000256" key="1">
    <source>
        <dbReference type="ARBA" id="ARBA00006336"/>
    </source>
</evidence>
<sequence>MKNTALLVIDLQNGLRNTFNFSNLIDKINQKIDTYHNEDAPVIFMQHVDSDLTYGSTDWQIVSAAHWSASDRVFLKYHSDSFYETGLESYLHHLGVTTIDVCGLQTEYCIDTAIRVGHDRGFKMVTTTGLNSTFDTNDLSAQQIIKHHEGIWNGAFAEVVGRNN</sequence>
<dbReference type="Proteomes" id="UP000051439">
    <property type="component" value="Unassembled WGS sequence"/>
</dbReference>
<proteinExistence type="inferred from homology"/>
<dbReference type="SUPFAM" id="SSF52499">
    <property type="entry name" value="Isochorismatase-like hydrolases"/>
    <property type="match status" value="1"/>
</dbReference>
<keyword evidence="2" id="KW-0378">Hydrolase</keyword>
<dbReference type="Gene3D" id="3.40.50.850">
    <property type="entry name" value="Isochorismatase-like"/>
    <property type="match status" value="1"/>
</dbReference>
<protein>
    <submittedName>
        <fullName evidence="4">Isochorismatase family protein</fullName>
    </submittedName>
</protein>
<dbReference type="InterPro" id="IPR050272">
    <property type="entry name" value="Isochorismatase-like_hydrls"/>
</dbReference>
<feature type="domain" description="Isochorismatase-like" evidence="3">
    <location>
        <begin position="4"/>
        <end position="126"/>
    </location>
</feature>
<dbReference type="InterPro" id="IPR000868">
    <property type="entry name" value="Isochorismatase-like_dom"/>
</dbReference>
<dbReference type="RefSeq" id="WP_008857472.1">
    <property type="nucleotide sequence ID" value="NZ_AZEB01000009.1"/>
</dbReference>
<comment type="similarity">
    <text evidence="1">Belongs to the isochorismatase family.</text>
</comment>
<dbReference type="EMBL" id="AZEB01000009">
    <property type="protein sequence ID" value="KRL22128.1"/>
    <property type="molecule type" value="Genomic_DNA"/>
</dbReference>
<dbReference type="Pfam" id="PF00857">
    <property type="entry name" value="Isochorismatase"/>
    <property type="match status" value="1"/>
</dbReference>
<dbReference type="AlphaFoldDB" id="A0A0R1NNY8"/>
<dbReference type="GO" id="GO:0016787">
    <property type="term" value="F:hydrolase activity"/>
    <property type="evidence" value="ECO:0007669"/>
    <property type="project" value="UniProtKB-KW"/>
</dbReference>
<evidence type="ECO:0000256" key="2">
    <source>
        <dbReference type="ARBA" id="ARBA00022801"/>
    </source>
</evidence>
<name>A0A0R1NNY8_9LACO</name>